<feature type="domain" description="Maltose/galactoside acetyltransferase" evidence="5">
    <location>
        <begin position="7"/>
        <end position="61"/>
    </location>
</feature>
<dbReference type="InterPro" id="IPR018357">
    <property type="entry name" value="Hexapep_transf_CS"/>
</dbReference>
<keyword evidence="3" id="KW-0677">Repeat</keyword>
<dbReference type="Gene3D" id="2.160.10.10">
    <property type="entry name" value="Hexapeptide repeat proteins"/>
    <property type="match status" value="1"/>
</dbReference>
<protein>
    <recommendedName>
        <fullName evidence="5">Maltose/galactoside acetyltransferase domain-containing protein</fullName>
    </recommendedName>
</protein>
<dbReference type="PANTHER" id="PTHR43017:SF1">
    <property type="entry name" value="ACETYLTRANSFERASE YJL218W-RELATED"/>
    <property type="match status" value="1"/>
</dbReference>
<dbReference type="Pfam" id="PF12464">
    <property type="entry name" value="Mac"/>
    <property type="match status" value="1"/>
</dbReference>
<dbReference type="SMART" id="SM01266">
    <property type="entry name" value="Mac"/>
    <property type="match status" value="1"/>
</dbReference>
<comment type="caution">
    <text evidence="6">The sequence shown here is derived from an EMBL/GenBank/DDBJ whole genome shotgun (WGS) entry which is preliminary data.</text>
</comment>
<evidence type="ECO:0000256" key="4">
    <source>
        <dbReference type="ARBA" id="ARBA00023315"/>
    </source>
</evidence>
<reference evidence="6" key="1">
    <citation type="submission" date="2013-12" db="EMBL/GenBank/DDBJ databases">
        <title>A Varibaculum cambriense genome reconstructed from a premature infant gut community with otherwise low bacterial novelty that shifts toward anaerobic metabolism during the third week of life.</title>
        <authorList>
            <person name="Brown C.T."/>
            <person name="Sharon I."/>
            <person name="Thomas B.C."/>
            <person name="Castelle C.J."/>
            <person name="Morowitz M.J."/>
            <person name="Banfield J.F."/>
        </authorList>
    </citation>
    <scope>NUCLEOTIDE SEQUENCE</scope>
</reference>
<dbReference type="EMBL" id="AZMM01007477">
    <property type="protein sequence ID" value="ETJ38408.1"/>
    <property type="molecule type" value="Genomic_DNA"/>
</dbReference>
<evidence type="ECO:0000256" key="1">
    <source>
        <dbReference type="ARBA" id="ARBA00007274"/>
    </source>
</evidence>
<organism evidence="6">
    <name type="scientific">human gut metagenome</name>
    <dbReference type="NCBI Taxonomy" id="408170"/>
    <lineage>
        <taxon>unclassified sequences</taxon>
        <taxon>metagenomes</taxon>
        <taxon>organismal metagenomes</taxon>
    </lineage>
</organism>
<name>W1Y779_9ZZZZ</name>
<evidence type="ECO:0000259" key="5">
    <source>
        <dbReference type="SMART" id="SM01266"/>
    </source>
</evidence>
<sequence length="205" mass="23355">MDLEEIKYRMQNQKLYCCDDERLIEEQLKRLDMVHDYNNLKPSQQTEKKEMLKNMFAEIGESCYIETPFYANWGGKNVHIGDRFYSNYNLMLVDDGKITIGDNVMIAPNVILCSATHPISPNLREKGMEYNMPVKIGNRVWIGANVVVMPGVTIGDNSVIGAGSVVTKDIPANVVAFGNPCKVHREITEQDEIFYNRNCKIDIDI</sequence>
<evidence type="ECO:0000313" key="6">
    <source>
        <dbReference type="EMBL" id="ETJ38408.1"/>
    </source>
</evidence>
<dbReference type="FunFam" id="2.160.10.10:FF:000025">
    <property type="entry name" value="Hexapeptide-repeat containing-acetyltransferase"/>
    <property type="match status" value="1"/>
</dbReference>
<dbReference type="AlphaFoldDB" id="W1Y779"/>
<proteinExistence type="inferred from homology"/>
<evidence type="ECO:0000256" key="2">
    <source>
        <dbReference type="ARBA" id="ARBA00022679"/>
    </source>
</evidence>
<dbReference type="InterPro" id="IPR039369">
    <property type="entry name" value="LacA-like"/>
</dbReference>
<dbReference type="GO" id="GO:0008870">
    <property type="term" value="F:galactoside O-acetyltransferase activity"/>
    <property type="evidence" value="ECO:0007669"/>
    <property type="project" value="TreeGrafter"/>
</dbReference>
<dbReference type="PROSITE" id="PS00101">
    <property type="entry name" value="HEXAPEP_TRANSFERASES"/>
    <property type="match status" value="1"/>
</dbReference>
<accession>W1Y779</accession>
<keyword evidence="4" id="KW-0012">Acyltransferase</keyword>
<dbReference type="InterPro" id="IPR001451">
    <property type="entry name" value="Hexapep"/>
</dbReference>
<dbReference type="InterPro" id="IPR011004">
    <property type="entry name" value="Trimer_LpxA-like_sf"/>
</dbReference>
<dbReference type="SUPFAM" id="SSF51161">
    <property type="entry name" value="Trimeric LpxA-like enzymes"/>
    <property type="match status" value="1"/>
</dbReference>
<keyword evidence="2" id="KW-0808">Transferase</keyword>
<comment type="similarity">
    <text evidence="1">Belongs to the transferase hexapeptide repeat family.</text>
</comment>
<dbReference type="PANTHER" id="PTHR43017">
    <property type="entry name" value="GALACTOSIDE O-ACETYLTRANSFERASE"/>
    <property type="match status" value="1"/>
</dbReference>
<dbReference type="InterPro" id="IPR024688">
    <property type="entry name" value="Mac_dom"/>
</dbReference>
<dbReference type="CDD" id="cd03357">
    <property type="entry name" value="LbH_MAT_GAT"/>
    <property type="match status" value="1"/>
</dbReference>
<gene>
    <name evidence="6" type="ORF">Q604_UNBC07477G0001</name>
</gene>
<dbReference type="Pfam" id="PF00132">
    <property type="entry name" value="Hexapep"/>
    <property type="match status" value="1"/>
</dbReference>
<evidence type="ECO:0000256" key="3">
    <source>
        <dbReference type="ARBA" id="ARBA00022737"/>
    </source>
</evidence>